<evidence type="ECO:0008006" key="6">
    <source>
        <dbReference type="Google" id="ProtNLM"/>
    </source>
</evidence>
<dbReference type="EMBL" id="FQUR01000006">
    <property type="protein sequence ID" value="SHE37665.1"/>
    <property type="molecule type" value="Genomic_DNA"/>
</dbReference>
<dbReference type="RefSeq" id="WP_234949199.1">
    <property type="nucleotide sequence ID" value="NZ_FQUR01000006.1"/>
</dbReference>
<dbReference type="Pfam" id="PF13786">
    <property type="entry name" value="DUF4179"/>
    <property type="match status" value="1"/>
</dbReference>
<evidence type="ECO:0000259" key="3">
    <source>
        <dbReference type="Pfam" id="PF18705"/>
    </source>
</evidence>
<keyword evidence="1" id="KW-0472">Membrane</keyword>
<feature type="transmembrane region" description="Helical" evidence="1">
    <location>
        <begin position="49"/>
        <end position="75"/>
    </location>
</feature>
<feature type="domain" description="DUF5643" evidence="3">
    <location>
        <begin position="224"/>
        <end position="333"/>
    </location>
</feature>
<evidence type="ECO:0000313" key="4">
    <source>
        <dbReference type="EMBL" id="SHE37665.1"/>
    </source>
</evidence>
<evidence type="ECO:0000256" key="1">
    <source>
        <dbReference type="SAM" id="Phobius"/>
    </source>
</evidence>
<evidence type="ECO:0000313" key="5">
    <source>
        <dbReference type="Proteomes" id="UP000184127"/>
    </source>
</evidence>
<accession>A0A1M4SZQ6</accession>
<dbReference type="Gene3D" id="2.60.40.1630">
    <property type="entry name" value="bacillus anthracis domain"/>
    <property type="match status" value="1"/>
</dbReference>
<keyword evidence="5" id="KW-1185">Reference proteome</keyword>
<evidence type="ECO:0000259" key="2">
    <source>
        <dbReference type="Pfam" id="PF13786"/>
    </source>
</evidence>
<dbReference type="Pfam" id="PF18705">
    <property type="entry name" value="DUF5643"/>
    <property type="match status" value="1"/>
</dbReference>
<name>A0A1M4SZQ6_9THEO</name>
<organism evidence="4 5">
    <name type="scientific">Thermoanaerobacter uzonensis DSM 18761</name>
    <dbReference type="NCBI Taxonomy" id="1123369"/>
    <lineage>
        <taxon>Bacteria</taxon>
        <taxon>Bacillati</taxon>
        <taxon>Bacillota</taxon>
        <taxon>Clostridia</taxon>
        <taxon>Thermoanaerobacterales</taxon>
        <taxon>Thermoanaerobacteraceae</taxon>
        <taxon>Thermoanaerobacter</taxon>
    </lineage>
</organism>
<gene>
    <name evidence="4" type="ORF">SAMN02745195_00325</name>
</gene>
<reference evidence="5" key="1">
    <citation type="submission" date="2016-11" db="EMBL/GenBank/DDBJ databases">
        <authorList>
            <person name="Varghese N."/>
            <person name="Submissions S."/>
        </authorList>
    </citation>
    <scope>NUCLEOTIDE SEQUENCE [LARGE SCALE GENOMIC DNA]</scope>
    <source>
        <strain evidence="5">DSM 18761</strain>
    </source>
</reference>
<dbReference type="InterPro" id="IPR025436">
    <property type="entry name" value="DUF4179"/>
</dbReference>
<dbReference type="Proteomes" id="UP000184127">
    <property type="component" value="Unassembled WGS sequence"/>
</dbReference>
<sequence>MKKDIEKILEEKGNQIKTAKIPDEIENYIKTGIEKGKKRKLILKQRKKFSYIAAGIVLVLFVMSIRLSTSVAAYISQIPGFQSIVHLVRYDKGLDLAVKNNFIQPIYLSKEDEGMKVSIDGLIVDESRIIVFYSIENKSDNPIKLKDIKLYDNNNQLLEDVSVSWNGFDNLNKEKVSFIDIAFSEEKDKIPDKLNVDFEFKGIKSSLFNFSIPIDKEKFIGLKEVFILNKTVEIDKQKITFEKVIIYPTRIAVYISYDTKNTKKILGFYDMKIIDEDNDIFGQISNGVTSTIKDDNNIILYFQSNFFKKPKNLYIVFSKIKAIDKDKEYVLIDLKNNTILNKPDEKLNLNDIVNNGNDIELTFTIEKIDNSNNFYSPFYSEFEDSSMKKYNFLNWSIHAVENEKIEKVIIKIPNVSYDNPVKFKIVDYPLLIGDREIKIKVK</sequence>
<dbReference type="AlphaFoldDB" id="A0A1M4SZQ6"/>
<dbReference type="InterPro" id="IPR040680">
    <property type="entry name" value="DUF5643"/>
</dbReference>
<keyword evidence="1" id="KW-1133">Transmembrane helix</keyword>
<feature type="domain" description="DUF4179" evidence="2">
    <location>
        <begin position="45"/>
        <end position="136"/>
    </location>
</feature>
<proteinExistence type="predicted"/>
<keyword evidence="1" id="KW-0812">Transmembrane</keyword>
<protein>
    <recommendedName>
        <fullName evidence="6">DUF4179 domain-containing protein</fullName>
    </recommendedName>
</protein>